<protein>
    <submittedName>
        <fullName evidence="1">Uncharacterized protein</fullName>
    </submittedName>
</protein>
<dbReference type="Proteomes" id="UP000746535">
    <property type="component" value="Unassembled WGS sequence"/>
</dbReference>
<reference evidence="1 2" key="1">
    <citation type="submission" date="2020-03" db="EMBL/GenBank/DDBJ databases">
        <authorList>
            <person name="Wang L."/>
            <person name="He N."/>
            <person name="Li Y."/>
            <person name="Fang Y."/>
            <person name="Zhang F."/>
        </authorList>
    </citation>
    <scope>NUCLEOTIDE SEQUENCE [LARGE SCALE GENOMIC DNA]</scope>
    <source>
        <strain evidence="2">hsmgli-8</strain>
    </source>
</reference>
<comment type="caution">
    <text evidence="1">The sequence shown here is derived from an EMBL/GenBank/DDBJ whole genome shotgun (WGS) entry which is preliminary data.</text>
</comment>
<evidence type="ECO:0000313" key="2">
    <source>
        <dbReference type="Proteomes" id="UP000746535"/>
    </source>
</evidence>
<dbReference type="EMBL" id="JAAVJI010000003">
    <property type="protein sequence ID" value="NJP00779.1"/>
    <property type="molecule type" value="Genomic_DNA"/>
</dbReference>
<dbReference type="RefSeq" id="WP_168083223.1">
    <property type="nucleotide sequence ID" value="NZ_JAAVJI010000003.1"/>
</dbReference>
<gene>
    <name evidence="1" type="ORF">HBH25_07880</name>
</gene>
<organism evidence="1 2">
    <name type="scientific">Pseudomonas quercus</name>
    <dbReference type="NCBI Taxonomy" id="2722792"/>
    <lineage>
        <taxon>Bacteria</taxon>
        <taxon>Pseudomonadati</taxon>
        <taxon>Pseudomonadota</taxon>
        <taxon>Gammaproteobacteria</taxon>
        <taxon>Pseudomonadales</taxon>
        <taxon>Pseudomonadaceae</taxon>
        <taxon>Pseudomonas</taxon>
    </lineage>
</organism>
<keyword evidence="2" id="KW-1185">Reference proteome</keyword>
<evidence type="ECO:0000313" key="1">
    <source>
        <dbReference type="EMBL" id="NJP00779.1"/>
    </source>
</evidence>
<sequence length="243" mass="26637">MNTTNDGGVTHFQRLDPNQIDVVLGSARSQRPQAPSGQGRKGLWWLALSGIAVAGWWLGASQSPVTVAAGQPQPVTSAPEAQTVTVVNQAMDTRVINQVVIFNPAVQTAPKRPAPIPEATPAPPQPAQGMVSAQYLAQFKAGAGHSPEATQRPYQIATVNIREWDGPNRYVAKWRVQDSEIDQGSVCFNFMADSIGYRECRRAAQQYFKEQCKDWTRRTEKSRDKETRGARVQYCTVAGAFVP</sequence>
<name>A0ABX0YBR3_9PSED</name>
<proteinExistence type="predicted"/>
<accession>A0ABX0YBR3</accession>